<dbReference type="AlphaFoldDB" id="F0Z8H7"/>
<dbReference type="KEGG" id="dpp:DICPUDRAFT_147443"/>
<dbReference type="GeneID" id="10509621"/>
<keyword evidence="6 7" id="KW-0539">Nucleus</keyword>
<dbReference type="RefSeq" id="XP_003283744.1">
    <property type="nucleotide sequence ID" value="XM_003283696.1"/>
</dbReference>
<dbReference type="GO" id="GO:0000974">
    <property type="term" value="C:Prp19 complex"/>
    <property type="evidence" value="ECO:0000318"/>
    <property type="project" value="GO_Central"/>
</dbReference>
<evidence type="ECO:0000256" key="5">
    <source>
        <dbReference type="ARBA" id="ARBA00023187"/>
    </source>
</evidence>
<evidence type="ECO:0000313" key="10">
    <source>
        <dbReference type="Proteomes" id="UP000001064"/>
    </source>
</evidence>
<dbReference type="eggNOG" id="KOG2609">
    <property type="taxonomic scope" value="Eukaryota"/>
</dbReference>
<keyword evidence="5 7" id="KW-0508">mRNA splicing</keyword>
<name>F0Z8H7_DICPU</name>
<dbReference type="InParanoid" id="F0Z8H7"/>
<evidence type="ECO:0000256" key="2">
    <source>
        <dbReference type="ARBA" id="ARBA00010028"/>
    </source>
</evidence>
<gene>
    <name evidence="9" type="ORF">DICPUDRAFT_147443</name>
</gene>
<dbReference type="Pfam" id="PF08231">
    <property type="entry name" value="SYF2"/>
    <property type="match status" value="1"/>
</dbReference>
<evidence type="ECO:0000313" key="9">
    <source>
        <dbReference type="EMBL" id="EGC39758.1"/>
    </source>
</evidence>
<comment type="function">
    <text evidence="7">Involved in pre-mRNA splicing.</text>
</comment>
<protein>
    <recommendedName>
        <fullName evidence="7">Pre-mRNA-splicing factor SYF2</fullName>
    </recommendedName>
</protein>
<dbReference type="STRING" id="5786.F0Z8H7"/>
<dbReference type="InterPro" id="IPR013260">
    <property type="entry name" value="mRNA_splic_SYF2"/>
</dbReference>
<evidence type="ECO:0000256" key="3">
    <source>
        <dbReference type="ARBA" id="ARBA00022664"/>
    </source>
</evidence>
<sequence length="282" mass="33467">MSEEEIKNQSIDSLKEEIDLHDNKNKKYIPKESYNAVSFDYSKEDEKAKNAHLPKKFTKENNIDNHYIDPTENLTPQQKKIYELRKKLENSKNSIYKTVVDEHKRIHQGAQDEIDEKRKIYKEKVKQEEEEMKKQGLDPEKEKLRNIVADDIKTKKKTGKKYDKDSYTDEHVYKSYKKRVKEMESFHNSEHFKPVVSDSSESLETVEYGKSSVVPRGNINAMKQELLKNQEQRNSFKRKGINDEEDVNYVNESNRIYNKKVSRAYDKYTLETRQNLERGTAL</sequence>
<keyword evidence="8" id="KW-0175">Coiled coil</keyword>
<evidence type="ECO:0000256" key="8">
    <source>
        <dbReference type="SAM" id="Coils"/>
    </source>
</evidence>
<accession>F0Z8H7</accession>
<evidence type="ECO:0000256" key="1">
    <source>
        <dbReference type="ARBA" id="ARBA00004123"/>
    </source>
</evidence>
<dbReference type="OrthoDB" id="199717at2759"/>
<dbReference type="PANTHER" id="PTHR13264:SF5">
    <property type="entry name" value="PRE-MRNA-SPLICING FACTOR SYF2"/>
    <property type="match status" value="1"/>
</dbReference>
<dbReference type="PANTHER" id="PTHR13264">
    <property type="entry name" value="GCIP-INTERACTING PROTEIN P29"/>
    <property type="match status" value="1"/>
</dbReference>
<dbReference type="GO" id="GO:0000398">
    <property type="term" value="P:mRNA splicing, via spliceosome"/>
    <property type="evidence" value="ECO:0007669"/>
    <property type="project" value="UniProtKB-UniRule"/>
</dbReference>
<keyword evidence="4 7" id="KW-0747">Spliceosome</keyword>
<comment type="subunit">
    <text evidence="7">May be part of a spliceosome complex.</text>
</comment>
<keyword evidence="3 7" id="KW-0507">mRNA processing</keyword>
<dbReference type="OMA" id="LRMKMNA"/>
<evidence type="ECO:0000256" key="4">
    <source>
        <dbReference type="ARBA" id="ARBA00022728"/>
    </source>
</evidence>
<evidence type="ECO:0000256" key="6">
    <source>
        <dbReference type="ARBA" id="ARBA00023242"/>
    </source>
</evidence>
<dbReference type="FunCoup" id="F0Z8H7">
    <property type="interactions" value="55"/>
</dbReference>
<keyword evidence="10" id="KW-1185">Reference proteome</keyword>
<dbReference type="Proteomes" id="UP000001064">
    <property type="component" value="Unassembled WGS sequence"/>
</dbReference>
<evidence type="ECO:0000256" key="7">
    <source>
        <dbReference type="RuleBase" id="RU367148"/>
    </source>
</evidence>
<reference evidence="10" key="1">
    <citation type="journal article" date="2011" name="Genome Biol.">
        <title>Comparative genomics of the social amoebae Dictyostelium discoideum and Dictyostelium purpureum.</title>
        <authorList>
            <consortium name="US DOE Joint Genome Institute (JGI-PGF)"/>
            <person name="Sucgang R."/>
            <person name="Kuo A."/>
            <person name="Tian X."/>
            <person name="Salerno W."/>
            <person name="Parikh A."/>
            <person name="Feasley C.L."/>
            <person name="Dalin E."/>
            <person name="Tu H."/>
            <person name="Huang E."/>
            <person name="Barry K."/>
            <person name="Lindquist E."/>
            <person name="Shapiro H."/>
            <person name="Bruce D."/>
            <person name="Schmutz J."/>
            <person name="Salamov A."/>
            <person name="Fey P."/>
            <person name="Gaudet P."/>
            <person name="Anjard C."/>
            <person name="Babu M.M."/>
            <person name="Basu S."/>
            <person name="Bushmanova Y."/>
            <person name="van der Wel H."/>
            <person name="Katoh-Kurasawa M."/>
            <person name="Dinh C."/>
            <person name="Coutinho P.M."/>
            <person name="Saito T."/>
            <person name="Elias M."/>
            <person name="Schaap P."/>
            <person name="Kay R.R."/>
            <person name="Henrissat B."/>
            <person name="Eichinger L."/>
            <person name="Rivero F."/>
            <person name="Putnam N.H."/>
            <person name="West C.M."/>
            <person name="Loomis W.F."/>
            <person name="Chisholm R.L."/>
            <person name="Shaulsky G."/>
            <person name="Strassmann J.E."/>
            <person name="Queller D.C."/>
            <person name="Kuspa A."/>
            <person name="Grigoriev I.V."/>
        </authorList>
    </citation>
    <scope>NUCLEOTIDE SEQUENCE [LARGE SCALE GENOMIC DNA]</scope>
    <source>
        <strain evidence="10">QSDP1</strain>
    </source>
</reference>
<dbReference type="VEuPathDB" id="AmoebaDB:DICPUDRAFT_147443"/>
<proteinExistence type="inferred from homology"/>
<feature type="coiled-coil region" evidence="8">
    <location>
        <begin position="111"/>
        <end position="138"/>
    </location>
</feature>
<organism evidence="9 10">
    <name type="scientific">Dictyostelium purpureum</name>
    <name type="common">Slime mold</name>
    <dbReference type="NCBI Taxonomy" id="5786"/>
    <lineage>
        <taxon>Eukaryota</taxon>
        <taxon>Amoebozoa</taxon>
        <taxon>Evosea</taxon>
        <taxon>Eumycetozoa</taxon>
        <taxon>Dictyostelia</taxon>
        <taxon>Dictyosteliales</taxon>
        <taxon>Dictyosteliaceae</taxon>
        <taxon>Dictyostelium</taxon>
    </lineage>
</organism>
<comment type="subcellular location">
    <subcellularLocation>
        <location evidence="1 7">Nucleus</location>
    </subcellularLocation>
</comment>
<dbReference type="GO" id="GO:0071014">
    <property type="term" value="C:post-mRNA release spliceosomal complex"/>
    <property type="evidence" value="ECO:0000318"/>
    <property type="project" value="GO_Central"/>
</dbReference>
<dbReference type="GO" id="GO:0071013">
    <property type="term" value="C:catalytic step 2 spliceosome"/>
    <property type="evidence" value="ECO:0000318"/>
    <property type="project" value="GO_Central"/>
</dbReference>
<dbReference type="EMBL" id="GL870952">
    <property type="protein sequence ID" value="EGC39758.1"/>
    <property type="molecule type" value="Genomic_DNA"/>
</dbReference>
<comment type="similarity">
    <text evidence="2 7">Belongs to the SYF2 family.</text>
</comment>